<evidence type="ECO:0000313" key="2">
    <source>
        <dbReference type="EMBL" id="KAJ1185095.1"/>
    </source>
</evidence>
<dbReference type="EMBL" id="JANPWB010000005">
    <property type="protein sequence ID" value="KAJ1185095.1"/>
    <property type="molecule type" value="Genomic_DNA"/>
</dbReference>
<accession>A0AAV7U7S7</accession>
<proteinExistence type="predicted"/>
<name>A0AAV7U7S7_PLEWA</name>
<feature type="compositionally biased region" description="Basic and acidic residues" evidence="1">
    <location>
        <begin position="17"/>
        <end position="27"/>
    </location>
</feature>
<comment type="caution">
    <text evidence="2">The sequence shown here is derived from an EMBL/GenBank/DDBJ whole genome shotgun (WGS) entry which is preliminary data.</text>
</comment>
<evidence type="ECO:0000313" key="3">
    <source>
        <dbReference type="Proteomes" id="UP001066276"/>
    </source>
</evidence>
<dbReference type="AlphaFoldDB" id="A0AAV7U7S7"/>
<keyword evidence="3" id="KW-1185">Reference proteome</keyword>
<protein>
    <submittedName>
        <fullName evidence="2">Uncharacterized protein</fullName>
    </submittedName>
</protein>
<reference evidence="2" key="1">
    <citation type="journal article" date="2022" name="bioRxiv">
        <title>Sequencing and chromosome-scale assembly of the giantPleurodeles waltlgenome.</title>
        <authorList>
            <person name="Brown T."/>
            <person name="Elewa A."/>
            <person name="Iarovenko S."/>
            <person name="Subramanian E."/>
            <person name="Araus A.J."/>
            <person name="Petzold A."/>
            <person name="Susuki M."/>
            <person name="Suzuki K.-i.T."/>
            <person name="Hayashi T."/>
            <person name="Toyoda A."/>
            <person name="Oliveira C."/>
            <person name="Osipova E."/>
            <person name="Leigh N.D."/>
            <person name="Simon A."/>
            <person name="Yun M.H."/>
        </authorList>
    </citation>
    <scope>NUCLEOTIDE SEQUENCE</scope>
    <source>
        <strain evidence="2">20211129_DDA</strain>
        <tissue evidence="2">Liver</tissue>
    </source>
</reference>
<gene>
    <name evidence="2" type="ORF">NDU88_001890</name>
</gene>
<sequence length="219" mass="23026">MGCGGLSQAPGAAGAEPRVRPGRDKKTCGLKKRGSGRKRRAYSCPLQMWGARAGSWCPQRALLQGHDGRALEAQVGLDVVRDLPHQVLEGQLVDEQLIGLLETADLPESHGPRPLVGHDGRALEAQVGLNVVRDLPHQVLEGQLVDEQLVGLLETADLPESHGPGPLVVRLLDSPGGRRALAGSLGGQLLARRFPSGGLAGGLLGVGHGEDKAFSVRRC</sequence>
<dbReference type="Proteomes" id="UP001066276">
    <property type="component" value="Chromosome 3_1"/>
</dbReference>
<organism evidence="2 3">
    <name type="scientific">Pleurodeles waltl</name>
    <name type="common">Iberian ribbed newt</name>
    <dbReference type="NCBI Taxonomy" id="8319"/>
    <lineage>
        <taxon>Eukaryota</taxon>
        <taxon>Metazoa</taxon>
        <taxon>Chordata</taxon>
        <taxon>Craniata</taxon>
        <taxon>Vertebrata</taxon>
        <taxon>Euteleostomi</taxon>
        <taxon>Amphibia</taxon>
        <taxon>Batrachia</taxon>
        <taxon>Caudata</taxon>
        <taxon>Salamandroidea</taxon>
        <taxon>Salamandridae</taxon>
        <taxon>Pleurodelinae</taxon>
        <taxon>Pleurodeles</taxon>
    </lineage>
</organism>
<evidence type="ECO:0000256" key="1">
    <source>
        <dbReference type="SAM" id="MobiDB-lite"/>
    </source>
</evidence>
<feature type="region of interest" description="Disordered" evidence="1">
    <location>
        <begin position="1"/>
        <end position="34"/>
    </location>
</feature>